<proteinExistence type="predicted"/>
<dbReference type="RefSeq" id="WP_318598244.1">
    <property type="nucleotide sequence ID" value="NZ_JAWSTH010000042.1"/>
</dbReference>
<evidence type="ECO:0000313" key="1">
    <source>
        <dbReference type="EMBL" id="MDW5595899.1"/>
    </source>
</evidence>
<reference evidence="1 2" key="2">
    <citation type="submission" date="2023-10" db="EMBL/GenBank/DDBJ databases">
        <authorList>
            <person name="Han X.F."/>
        </authorList>
    </citation>
    <scope>NUCLEOTIDE SEQUENCE [LARGE SCALE GENOMIC DNA]</scope>
    <source>
        <strain evidence="1 2">KCTC 39840</strain>
    </source>
</reference>
<accession>A0ABU4HRS7</accession>
<comment type="caution">
    <text evidence="1">The sequence shown here is derived from an EMBL/GenBank/DDBJ whole genome shotgun (WGS) entry which is preliminary data.</text>
</comment>
<organism evidence="1 2">
    <name type="scientific">Conexibacter stalactiti</name>
    <dbReference type="NCBI Taxonomy" id="1940611"/>
    <lineage>
        <taxon>Bacteria</taxon>
        <taxon>Bacillati</taxon>
        <taxon>Actinomycetota</taxon>
        <taxon>Thermoleophilia</taxon>
        <taxon>Solirubrobacterales</taxon>
        <taxon>Conexibacteraceae</taxon>
        <taxon>Conexibacter</taxon>
    </lineage>
</organism>
<evidence type="ECO:0000313" key="2">
    <source>
        <dbReference type="Proteomes" id="UP001284601"/>
    </source>
</evidence>
<dbReference type="EMBL" id="JAWSTH010000042">
    <property type="protein sequence ID" value="MDW5595899.1"/>
    <property type="molecule type" value="Genomic_DNA"/>
</dbReference>
<sequence length="316" mass="33830">MTRLGSVISDAGGIRAPRDRAAQLRAELLDAFTDGAHELEQARSGYPPAAPVPVAIAAEKERLLAVAPVTPALRADPDAVVERAWVLVAALVGAIVEGAEAMAPGDPRDLALHVGSWEGWLALSFPLSGGDLFEHVEFAVEFFPDQLEAVDRLRAAAYGVPAAALADVEDLRPPIGELHPLRIAEAVARFGGHPADAASLREHDEDVIGVLDPTSDVARPHDDADRGRRVARRILQRLMGMGKWGGYHTEISHLARGFAGHDRALALAIGERLLDAGLLLEKPSVGQRHVFLNPRRAAEIHALVERGETPRGLELP</sequence>
<gene>
    <name evidence="1" type="ORF">R7226_16240</name>
</gene>
<name>A0ABU4HRS7_9ACTN</name>
<protein>
    <submittedName>
        <fullName evidence="1">Uncharacterized protein</fullName>
    </submittedName>
</protein>
<reference evidence="2" key="1">
    <citation type="submission" date="2023-07" db="EMBL/GenBank/DDBJ databases">
        <title>Conexibacter stalactiti sp. nov., isolated from stalactites in a lava cave and emended description of the genus Conexibacter.</title>
        <authorList>
            <person name="Lee S.D."/>
        </authorList>
    </citation>
    <scope>NUCLEOTIDE SEQUENCE [LARGE SCALE GENOMIC DNA]</scope>
    <source>
        <strain evidence="2">KCTC 39840</strain>
    </source>
</reference>
<dbReference type="Proteomes" id="UP001284601">
    <property type="component" value="Unassembled WGS sequence"/>
</dbReference>
<keyword evidence="2" id="KW-1185">Reference proteome</keyword>